<comment type="similarity">
    <text evidence="1">Belongs to the glycosyl hydrolase 39 family.</text>
</comment>
<dbReference type="Gene3D" id="3.20.20.80">
    <property type="entry name" value="Glycosidases"/>
    <property type="match status" value="1"/>
</dbReference>
<dbReference type="GO" id="GO:0004553">
    <property type="term" value="F:hydrolase activity, hydrolyzing O-glycosyl compounds"/>
    <property type="evidence" value="ECO:0007669"/>
    <property type="project" value="InterPro"/>
</dbReference>
<dbReference type="EMBL" id="CAJNOT010006629">
    <property type="protein sequence ID" value="CAF1493213.1"/>
    <property type="molecule type" value="Genomic_DNA"/>
</dbReference>
<accession>A0A815SQ00</accession>
<feature type="domain" description="Glycosyl hydrolases family 39 N-terminal catalytic" evidence="5">
    <location>
        <begin position="8"/>
        <end position="488"/>
    </location>
</feature>
<dbReference type="AlphaFoldDB" id="A0A815SQ00"/>
<comment type="caution">
    <text evidence="6">The sequence shown here is derived from an EMBL/GenBank/DDBJ whole genome shotgun (WGS) entry which is preliminary data.</text>
</comment>
<dbReference type="Proteomes" id="UP000663889">
    <property type="component" value="Unassembled WGS sequence"/>
</dbReference>
<evidence type="ECO:0000313" key="8">
    <source>
        <dbReference type="EMBL" id="CAF3861891.1"/>
    </source>
</evidence>
<keyword evidence="3" id="KW-0326">Glycosidase</keyword>
<dbReference type="PANTHER" id="PTHR12631:SF8">
    <property type="entry name" value="ALPHA-L-IDURONIDASE"/>
    <property type="match status" value="1"/>
</dbReference>
<dbReference type="GO" id="GO:0005975">
    <property type="term" value="P:carbohydrate metabolic process"/>
    <property type="evidence" value="ECO:0007669"/>
    <property type="project" value="InterPro"/>
</dbReference>
<protein>
    <recommendedName>
        <fullName evidence="5">Glycosyl hydrolases family 39 N-terminal catalytic domain-containing protein</fullName>
    </recommendedName>
</protein>
<evidence type="ECO:0000259" key="5">
    <source>
        <dbReference type="Pfam" id="PF01229"/>
    </source>
</evidence>
<feature type="active site" description="Proton donor" evidence="4">
    <location>
        <position position="174"/>
    </location>
</feature>
<reference evidence="6" key="1">
    <citation type="submission" date="2021-02" db="EMBL/GenBank/DDBJ databases">
        <authorList>
            <person name="Nowell W R."/>
        </authorList>
    </citation>
    <scope>NUCLEOTIDE SEQUENCE</scope>
</reference>
<dbReference type="InterPro" id="IPR000514">
    <property type="entry name" value="Glyco_hydro_39"/>
</dbReference>
<sequence length="526" mass="61879">MVSLGATITIDCENVIGDLKHIWTSIGFDEINWSYTERGKNLLKILKNEVIRRPYYIRNHNAFTSGNCLSSPAHGSTNIYTEDDHGNPIYNFDILDQIYDNYLANNFIPFVEFDFMPFDLVSKSSEQQDYDLNGWKYPPKDYNKWINLIQTFIKHLYERYDKQIENWYFEVWNEPNIDHYWLGSFEDYCKLYDYSVEALKSINPNLKIGGPALATNESSGEFLNRFLEHITNGINYATKQIGTSIDFISFHTKGAYFNPLRSYGHKVELEYPSIRRIIDDTVTNLTIINRFPKLNNISIFIDECDPTVGAIYGIYDNPNFIVCNTEYYPSMIAEMIYNILSISPRIHLMTSSLFYMEGKRLFEGNRTFVTNYNLYLPVLNGFKLFEKLQIKQFFIEIKNNNIPLHAISTFNEDNFDIQLLLFSHIDDYTYYQNESITIIFNNIKLEYVLVKHYKIDSNNNNIYSEWVKMGKPNDLNSEQLKDFQDFQQLKLFNPPTLYKIQDNQLILDSMNISTHSVDFFEIINID</sequence>
<dbReference type="Proteomes" id="UP000663836">
    <property type="component" value="Unassembled WGS sequence"/>
</dbReference>
<dbReference type="EMBL" id="CAJNOU010007664">
    <property type="protein sequence ID" value="CAF1528185.1"/>
    <property type="molecule type" value="Genomic_DNA"/>
</dbReference>
<name>A0A815SQ00_9BILA</name>
<proteinExistence type="inferred from homology"/>
<evidence type="ECO:0000256" key="4">
    <source>
        <dbReference type="PIRSR" id="PIRSR600514-1"/>
    </source>
</evidence>
<keyword evidence="2" id="KW-0378">Hydrolase</keyword>
<dbReference type="Proteomes" id="UP000663874">
    <property type="component" value="Unassembled WGS sequence"/>
</dbReference>
<dbReference type="SUPFAM" id="SSF51011">
    <property type="entry name" value="Glycosyl hydrolase domain"/>
    <property type="match status" value="1"/>
</dbReference>
<dbReference type="EMBL" id="CAJOBD010002178">
    <property type="protein sequence ID" value="CAF3861891.1"/>
    <property type="molecule type" value="Genomic_DNA"/>
</dbReference>
<dbReference type="EMBL" id="CAJOBE010013106">
    <property type="protein sequence ID" value="CAF4159992.1"/>
    <property type="molecule type" value="Genomic_DNA"/>
</dbReference>
<evidence type="ECO:0000313" key="10">
    <source>
        <dbReference type="Proteomes" id="UP000663864"/>
    </source>
</evidence>
<dbReference type="Pfam" id="PF01229">
    <property type="entry name" value="Glyco_hydro_39"/>
    <property type="match status" value="1"/>
</dbReference>
<dbReference type="Gene3D" id="2.60.40.1500">
    <property type="entry name" value="Glycosyl hydrolase domain, family 39"/>
    <property type="match status" value="1"/>
</dbReference>
<evidence type="ECO:0000313" key="7">
    <source>
        <dbReference type="EMBL" id="CAF1528185.1"/>
    </source>
</evidence>
<dbReference type="InterPro" id="IPR017853">
    <property type="entry name" value="GH"/>
</dbReference>
<evidence type="ECO:0000256" key="3">
    <source>
        <dbReference type="ARBA" id="ARBA00023295"/>
    </source>
</evidence>
<evidence type="ECO:0000313" key="9">
    <source>
        <dbReference type="EMBL" id="CAF4159992.1"/>
    </source>
</evidence>
<evidence type="ECO:0000256" key="1">
    <source>
        <dbReference type="ARBA" id="ARBA00008875"/>
    </source>
</evidence>
<dbReference type="InterPro" id="IPR049165">
    <property type="entry name" value="GH39_as"/>
</dbReference>
<dbReference type="SUPFAM" id="SSF51445">
    <property type="entry name" value="(Trans)glycosidases"/>
    <property type="match status" value="1"/>
</dbReference>
<organism evidence="6 10">
    <name type="scientific">Rotaria sordida</name>
    <dbReference type="NCBI Taxonomy" id="392033"/>
    <lineage>
        <taxon>Eukaryota</taxon>
        <taxon>Metazoa</taxon>
        <taxon>Spiralia</taxon>
        <taxon>Gnathifera</taxon>
        <taxon>Rotifera</taxon>
        <taxon>Eurotatoria</taxon>
        <taxon>Bdelloidea</taxon>
        <taxon>Philodinida</taxon>
        <taxon>Philodinidae</taxon>
        <taxon>Rotaria</taxon>
    </lineage>
</organism>
<evidence type="ECO:0000313" key="6">
    <source>
        <dbReference type="EMBL" id="CAF1493213.1"/>
    </source>
</evidence>
<dbReference type="InterPro" id="IPR049166">
    <property type="entry name" value="GH39_cat"/>
</dbReference>
<dbReference type="PANTHER" id="PTHR12631">
    <property type="entry name" value="ALPHA-L-IDURONIDASE"/>
    <property type="match status" value="1"/>
</dbReference>
<dbReference type="PRINTS" id="PR00745">
    <property type="entry name" value="GLHYDRLASE39"/>
</dbReference>
<dbReference type="InterPro" id="IPR051923">
    <property type="entry name" value="Glycosyl_Hydrolase_39"/>
</dbReference>
<gene>
    <name evidence="9" type="ORF">FNK824_LOCUS34136</name>
    <name evidence="8" type="ORF">JBS370_LOCUS18826</name>
    <name evidence="7" type="ORF">SEV965_LOCUS37380</name>
    <name evidence="6" type="ORF">ZHD862_LOCUS37108</name>
</gene>
<dbReference type="PROSITE" id="PS01027">
    <property type="entry name" value="GLYCOSYL_HYDROL_F39"/>
    <property type="match status" value="1"/>
</dbReference>
<evidence type="ECO:0000256" key="2">
    <source>
        <dbReference type="ARBA" id="ARBA00022801"/>
    </source>
</evidence>
<dbReference type="Proteomes" id="UP000663864">
    <property type="component" value="Unassembled WGS sequence"/>
</dbReference>